<evidence type="ECO:0000313" key="2">
    <source>
        <dbReference type="Proteomes" id="UP000828390"/>
    </source>
</evidence>
<dbReference type="Proteomes" id="UP000828390">
    <property type="component" value="Unassembled WGS sequence"/>
</dbReference>
<protein>
    <submittedName>
        <fullName evidence="1">Uncharacterized protein</fullName>
    </submittedName>
</protein>
<dbReference type="AlphaFoldDB" id="A0A9D4IS62"/>
<reference evidence="1" key="1">
    <citation type="journal article" date="2019" name="bioRxiv">
        <title>The Genome of the Zebra Mussel, Dreissena polymorpha: A Resource for Invasive Species Research.</title>
        <authorList>
            <person name="McCartney M.A."/>
            <person name="Auch B."/>
            <person name="Kono T."/>
            <person name="Mallez S."/>
            <person name="Zhang Y."/>
            <person name="Obille A."/>
            <person name="Becker A."/>
            <person name="Abrahante J.E."/>
            <person name="Garbe J."/>
            <person name="Badalamenti J.P."/>
            <person name="Herman A."/>
            <person name="Mangelson H."/>
            <person name="Liachko I."/>
            <person name="Sullivan S."/>
            <person name="Sone E.D."/>
            <person name="Koren S."/>
            <person name="Silverstein K.A.T."/>
            <person name="Beckman K.B."/>
            <person name="Gohl D.M."/>
        </authorList>
    </citation>
    <scope>NUCLEOTIDE SEQUENCE</scope>
    <source>
        <strain evidence="1">Duluth1</strain>
        <tissue evidence="1">Whole animal</tissue>
    </source>
</reference>
<comment type="caution">
    <text evidence="1">The sequence shown here is derived from an EMBL/GenBank/DDBJ whole genome shotgun (WGS) entry which is preliminary data.</text>
</comment>
<gene>
    <name evidence="1" type="ORF">DPMN_159999</name>
</gene>
<keyword evidence="2" id="KW-1185">Reference proteome</keyword>
<proteinExistence type="predicted"/>
<evidence type="ECO:0000313" key="1">
    <source>
        <dbReference type="EMBL" id="KAH3782088.1"/>
    </source>
</evidence>
<name>A0A9D4IS62_DREPO</name>
<sequence>MPSHVVYVTDGNIGHVIQVRDAYILILTDISPDGLSTAGPQCLDFKIHCAAALDFQIMTSQCLKSLQAIASSDPNVVCILASTNPYKFNVHNNTFDKT</sequence>
<reference evidence="1" key="2">
    <citation type="submission" date="2020-11" db="EMBL/GenBank/DDBJ databases">
        <authorList>
            <person name="McCartney M.A."/>
            <person name="Auch B."/>
            <person name="Kono T."/>
            <person name="Mallez S."/>
            <person name="Becker A."/>
            <person name="Gohl D.M."/>
            <person name="Silverstein K.A.T."/>
            <person name="Koren S."/>
            <person name="Bechman K.B."/>
            <person name="Herman A."/>
            <person name="Abrahante J.E."/>
            <person name="Garbe J."/>
        </authorList>
    </citation>
    <scope>NUCLEOTIDE SEQUENCE</scope>
    <source>
        <strain evidence="1">Duluth1</strain>
        <tissue evidence="1">Whole animal</tissue>
    </source>
</reference>
<dbReference type="EMBL" id="JAIWYP010000008">
    <property type="protein sequence ID" value="KAH3782088.1"/>
    <property type="molecule type" value="Genomic_DNA"/>
</dbReference>
<organism evidence="1 2">
    <name type="scientific">Dreissena polymorpha</name>
    <name type="common">Zebra mussel</name>
    <name type="synonym">Mytilus polymorpha</name>
    <dbReference type="NCBI Taxonomy" id="45954"/>
    <lineage>
        <taxon>Eukaryota</taxon>
        <taxon>Metazoa</taxon>
        <taxon>Spiralia</taxon>
        <taxon>Lophotrochozoa</taxon>
        <taxon>Mollusca</taxon>
        <taxon>Bivalvia</taxon>
        <taxon>Autobranchia</taxon>
        <taxon>Heteroconchia</taxon>
        <taxon>Euheterodonta</taxon>
        <taxon>Imparidentia</taxon>
        <taxon>Neoheterodontei</taxon>
        <taxon>Myida</taxon>
        <taxon>Dreissenoidea</taxon>
        <taxon>Dreissenidae</taxon>
        <taxon>Dreissena</taxon>
    </lineage>
</organism>
<accession>A0A9D4IS62</accession>